<name>A0A4Z1HKN9_9HELO</name>
<evidence type="ECO:0000256" key="1">
    <source>
        <dbReference type="SAM" id="MobiDB-lite"/>
    </source>
</evidence>
<accession>A0A4Z1HKN9</accession>
<feature type="region of interest" description="Disordered" evidence="1">
    <location>
        <begin position="85"/>
        <end position="113"/>
    </location>
</feature>
<proteinExistence type="predicted"/>
<evidence type="ECO:0000313" key="2">
    <source>
        <dbReference type="EMBL" id="TGO49656.1"/>
    </source>
</evidence>
<feature type="compositionally biased region" description="Polar residues" evidence="1">
    <location>
        <begin position="95"/>
        <end position="113"/>
    </location>
</feature>
<reference evidence="2 3" key="1">
    <citation type="submission" date="2017-12" db="EMBL/GenBank/DDBJ databases">
        <title>Comparative genomics of Botrytis spp.</title>
        <authorList>
            <person name="Valero-Jimenez C.A."/>
            <person name="Tapia P."/>
            <person name="Veloso J."/>
            <person name="Silva-Moreno E."/>
            <person name="Staats M."/>
            <person name="Valdes J.H."/>
            <person name="Van Kan J.A.L."/>
        </authorList>
    </citation>
    <scope>NUCLEOTIDE SEQUENCE [LARGE SCALE GENOMIC DNA]</scope>
    <source>
        <strain evidence="2 3">MUCL11595</strain>
    </source>
</reference>
<gene>
    <name evidence="2" type="ORF">BCON_0204g00070</name>
</gene>
<dbReference type="Proteomes" id="UP000297527">
    <property type="component" value="Unassembled WGS sequence"/>
</dbReference>
<evidence type="ECO:0000313" key="3">
    <source>
        <dbReference type="Proteomes" id="UP000297527"/>
    </source>
</evidence>
<dbReference type="EMBL" id="PQXN01000203">
    <property type="protein sequence ID" value="TGO49656.1"/>
    <property type="molecule type" value="Genomic_DNA"/>
</dbReference>
<organism evidence="2 3">
    <name type="scientific">Botryotinia convoluta</name>
    <dbReference type="NCBI Taxonomy" id="54673"/>
    <lineage>
        <taxon>Eukaryota</taxon>
        <taxon>Fungi</taxon>
        <taxon>Dikarya</taxon>
        <taxon>Ascomycota</taxon>
        <taxon>Pezizomycotina</taxon>
        <taxon>Leotiomycetes</taxon>
        <taxon>Helotiales</taxon>
        <taxon>Sclerotiniaceae</taxon>
        <taxon>Botryotinia</taxon>
    </lineage>
</organism>
<sequence length="113" mass="12218">MTDLVQRVEAYPGFPLGGSYTLDKNDAAENLGEWIMEKLRYAMKSSLIPDFVVNVSGVIAWSCTEILPAEILSNVIIAGVVSNDDSLSSDRRVNPNPSCNFDGSSTKVAGTEF</sequence>
<protein>
    <submittedName>
        <fullName evidence="2">Uncharacterized protein</fullName>
    </submittedName>
</protein>
<comment type="caution">
    <text evidence="2">The sequence shown here is derived from an EMBL/GenBank/DDBJ whole genome shotgun (WGS) entry which is preliminary data.</text>
</comment>
<keyword evidence="3" id="KW-1185">Reference proteome</keyword>
<dbReference type="AlphaFoldDB" id="A0A4Z1HKN9"/>